<dbReference type="EMBL" id="CH445326">
    <property type="protein sequence ID" value="EAT90837.1"/>
    <property type="molecule type" value="Genomic_DNA"/>
</dbReference>
<reference evidence="2" key="1">
    <citation type="journal article" date="2007" name="Plant Cell">
        <title>Dothideomycete-plant interactions illuminated by genome sequencing and EST analysis of the wheat pathogen Stagonospora nodorum.</title>
        <authorList>
            <person name="Hane J.K."/>
            <person name="Lowe R.G."/>
            <person name="Solomon P.S."/>
            <person name="Tan K.C."/>
            <person name="Schoch C.L."/>
            <person name="Spatafora J.W."/>
            <person name="Crous P.W."/>
            <person name="Kodira C."/>
            <person name="Birren B.W."/>
            <person name="Galagan J.E."/>
            <person name="Torriani S.F."/>
            <person name="McDonald B.A."/>
            <person name="Oliver R.P."/>
        </authorList>
    </citation>
    <scope>NUCLEOTIDE SEQUENCE [LARGE SCALE GENOMIC DNA]</scope>
    <source>
        <strain evidence="2">SN15 / ATCC MYA-4574 / FGSC 10173</strain>
    </source>
</reference>
<accession>Q0V476</accession>
<dbReference type="InParanoid" id="Q0V476"/>
<dbReference type="KEGG" id="pno:SNOG_01188"/>
<sequence length="33" mass="3483">MAYGIDAPGSIGTNIKGYVMSKNLLQIVGQTLE</sequence>
<proteinExistence type="predicted"/>
<dbReference type="AlphaFoldDB" id="Q0V476"/>
<protein>
    <submittedName>
        <fullName evidence="1">Uncharacterized protein</fullName>
    </submittedName>
</protein>
<gene>
    <name evidence="1" type="ORF">SNOG_01188</name>
</gene>
<dbReference type="RefSeq" id="XP_001791842.1">
    <property type="nucleotide sequence ID" value="XM_001791790.1"/>
</dbReference>
<evidence type="ECO:0000313" key="1">
    <source>
        <dbReference type="EMBL" id="EAT90837.1"/>
    </source>
</evidence>
<dbReference type="Proteomes" id="UP000001055">
    <property type="component" value="Unassembled WGS sequence"/>
</dbReference>
<dbReference type="GeneID" id="5968687"/>
<evidence type="ECO:0000313" key="2">
    <source>
        <dbReference type="Proteomes" id="UP000001055"/>
    </source>
</evidence>
<organism evidence="1 2">
    <name type="scientific">Phaeosphaeria nodorum (strain SN15 / ATCC MYA-4574 / FGSC 10173)</name>
    <name type="common">Glume blotch fungus</name>
    <name type="synonym">Parastagonospora nodorum</name>
    <dbReference type="NCBI Taxonomy" id="321614"/>
    <lineage>
        <taxon>Eukaryota</taxon>
        <taxon>Fungi</taxon>
        <taxon>Dikarya</taxon>
        <taxon>Ascomycota</taxon>
        <taxon>Pezizomycotina</taxon>
        <taxon>Dothideomycetes</taxon>
        <taxon>Pleosporomycetidae</taxon>
        <taxon>Pleosporales</taxon>
        <taxon>Pleosporineae</taxon>
        <taxon>Phaeosphaeriaceae</taxon>
        <taxon>Parastagonospora</taxon>
    </lineage>
</organism>
<name>Q0V476_PHANO</name>